<organism evidence="1 2">
    <name type="scientific">Grylomicrobium aquisgranensis</name>
    <dbReference type="NCBI Taxonomy" id="2926318"/>
    <lineage>
        <taxon>Bacteria</taxon>
        <taxon>Bacillati</taxon>
        <taxon>Bacillota</taxon>
        <taxon>Erysipelotrichia</taxon>
        <taxon>Erysipelotrichales</taxon>
        <taxon>Erysipelotrichaceae</taxon>
        <taxon>Grylomicrobium</taxon>
    </lineage>
</organism>
<evidence type="ECO:0000313" key="1">
    <source>
        <dbReference type="EMBL" id="MDX8420425.1"/>
    </source>
</evidence>
<dbReference type="RefSeq" id="WP_370596565.1">
    <property type="nucleotide sequence ID" value="NZ_JALBUR010000037.1"/>
</dbReference>
<dbReference type="Proteomes" id="UP001286174">
    <property type="component" value="Unassembled WGS sequence"/>
</dbReference>
<dbReference type="AlphaFoldDB" id="A0AB35U4J6"/>
<sequence>MKNINKKIFVVAVALFACFSLYLTPIFSSSVTINQTVPTAKGWQDISAGSITGNSAGYGSVKLTLKTPEAVVFEVKAKKADGSWGPYTGSKVVWNVNQWYSNSYEYNLGKGTSVQARYQNFNWSLNSNQIEGTYNYH</sequence>
<comment type="caution">
    <text evidence="1">The sequence shown here is derived from an EMBL/GenBank/DDBJ whole genome shotgun (WGS) entry which is preliminary data.</text>
</comment>
<proteinExistence type="predicted"/>
<name>A0AB35U4J6_9FIRM</name>
<gene>
    <name evidence="1" type="ORF">MOZ60_10045</name>
</gene>
<dbReference type="PROSITE" id="PS51257">
    <property type="entry name" value="PROKAR_LIPOPROTEIN"/>
    <property type="match status" value="1"/>
</dbReference>
<accession>A0AB35U4J6</accession>
<reference evidence="1 2" key="1">
    <citation type="submission" date="2022-03" db="EMBL/GenBank/DDBJ databases">
        <title>Novel taxa within the pig intestine.</title>
        <authorList>
            <person name="Wylensek D."/>
            <person name="Bishof K."/>
            <person name="Afrizal A."/>
            <person name="Clavel T."/>
        </authorList>
    </citation>
    <scope>NUCLEOTIDE SEQUENCE [LARGE SCALE GENOMIC DNA]</scope>
    <source>
        <strain evidence="1 2">CLA-KB-P133</strain>
    </source>
</reference>
<dbReference type="EMBL" id="JALBUR010000037">
    <property type="protein sequence ID" value="MDX8420425.1"/>
    <property type="molecule type" value="Genomic_DNA"/>
</dbReference>
<evidence type="ECO:0000313" key="2">
    <source>
        <dbReference type="Proteomes" id="UP001286174"/>
    </source>
</evidence>
<keyword evidence="2" id="KW-1185">Reference proteome</keyword>
<protein>
    <submittedName>
        <fullName evidence="1">Uncharacterized protein</fullName>
    </submittedName>
</protein>